<keyword evidence="1" id="KW-1133">Transmembrane helix</keyword>
<keyword evidence="3" id="KW-1185">Reference proteome</keyword>
<sequence length="114" mass="12611">MADPTRGVGKSCLLLRFSDGSFTTSFITTIGSAIEKLAAFNINFKLDKEALTFISRGERPIFVLGSSGIPRSFALTSYCTFAVWFLLSAFVRIICFLVIGMRCHRRRITNGEGC</sequence>
<dbReference type="STRING" id="35608.A0A2U1PBR3"/>
<accession>A0A2U1PBR3</accession>
<dbReference type="InterPro" id="IPR027417">
    <property type="entry name" value="P-loop_NTPase"/>
</dbReference>
<evidence type="ECO:0000256" key="1">
    <source>
        <dbReference type="SAM" id="Phobius"/>
    </source>
</evidence>
<evidence type="ECO:0000313" key="3">
    <source>
        <dbReference type="Proteomes" id="UP000245207"/>
    </source>
</evidence>
<keyword evidence="1" id="KW-0472">Membrane</keyword>
<dbReference type="InterPro" id="IPR001806">
    <property type="entry name" value="Small_GTPase"/>
</dbReference>
<dbReference type="Pfam" id="PF00071">
    <property type="entry name" value="Ras"/>
    <property type="match status" value="1"/>
</dbReference>
<gene>
    <name evidence="2" type="ORF">CTI12_AA170890</name>
</gene>
<name>A0A2U1PBR3_ARTAN</name>
<dbReference type="GO" id="GO:0005525">
    <property type="term" value="F:GTP binding"/>
    <property type="evidence" value="ECO:0007669"/>
    <property type="project" value="InterPro"/>
</dbReference>
<dbReference type="SUPFAM" id="SSF52540">
    <property type="entry name" value="P-loop containing nucleoside triphosphate hydrolases"/>
    <property type="match status" value="1"/>
</dbReference>
<dbReference type="GO" id="GO:0003924">
    <property type="term" value="F:GTPase activity"/>
    <property type="evidence" value="ECO:0007669"/>
    <property type="project" value="InterPro"/>
</dbReference>
<dbReference type="AlphaFoldDB" id="A0A2U1PBR3"/>
<evidence type="ECO:0000313" key="2">
    <source>
        <dbReference type="EMBL" id="PWA83194.1"/>
    </source>
</evidence>
<dbReference type="Proteomes" id="UP000245207">
    <property type="component" value="Unassembled WGS sequence"/>
</dbReference>
<proteinExistence type="predicted"/>
<comment type="caution">
    <text evidence="2">The sequence shown here is derived from an EMBL/GenBank/DDBJ whole genome shotgun (WGS) entry which is preliminary data.</text>
</comment>
<protein>
    <submittedName>
        <fullName evidence="2">Ras-related protein RABE1c</fullName>
    </submittedName>
</protein>
<dbReference type="Gene3D" id="3.40.50.300">
    <property type="entry name" value="P-loop containing nucleotide triphosphate hydrolases"/>
    <property type="match status" value="1"/>
</dbReference>
<organism evidence="2 3">
    <name type="scientific">Artemisia annua</name>
    <name type="common">Sweet wormwood</name>
    <dbReference type="NCBI Taxonomy" id="35608"/>
    <lineage>
        <taxon>Eukaryota</taxon>
        <taxon>Viridiplantae</taxon>
        <taxon>Streptophyta</taxon>
        <taxon>Embryophyta</taxon>
        <taxon>Tracheophyta</taxon>
        <taxon>Spermatophyta</taxon>
        <taxon>Magnoliopsida</taxon>
        <taxon>eudicotyledons</taxon>
        <taxon>Gunneridae</taxon>
        <taxon>Pentapetalae</taxon>
        <taxon>asterids</taxon>
        <taxon>campanulids</taxon>
        <taxon>Asterales</taxon>
        <taxon>Asteraceae</taxon>
        <taxon>Asteroideae</taxon>
        <taxon>Anthemideae</taxon>
        <taxon>Artemisiinae</taxon>
        <taxon>Artemisia</taxon>
    </lineage>
</organism>
<keyword evidence="1" id="KW-0812">Transmembrane</keyword>
<feature type="transmembrane region" description="Helical" evidence="1">
    <location>
        <begin position="75"/>
        <end position="99"/>
    </location>
</feature>
<dbReference type="EMBL" id="PKPP01001378">
    <property type="protein sequence ID" value="PWA83194.1"/>
    <property type="molecule type" value="Genomic_DNA"/>
</dbReference>
<reference evidence="2 3" key="1">
    <citation type="journal article" date="2018" name="Mol. Plant">
        <title>The genome of Artemisia annua provides insight into the evolution of Asteraceae family and artemisinin biosynthesis.</title>
        <authorList>
            <person name="Shen Q."/>
            <person name="Zhang L."/>
            <person name="Liao Z."/>
            <person name="Wang S."/>
            <person name="Yan T."/>
            <person name="Shi P."/>
            <person name="Liu M."/>
            <person name="Fu X."/>
            <person name="Pan Q."/>
            <person name="Wang Y."/>
            <person name="Lv Z."/>
            <person name="Lu X."/>
            <person name="Zhang F."/>
            <person name="Jiang W."/>
            <person name="Ma Y."/>
            <person name="Chen M."/>
            <person name="Hao X."/>
            <person name="Li L."/>
            <person name="Tang Y."/>
            <person name="Lv G."/>
            <person name="Zhou Y."/>
            <person name="Sun X."/>
            <person name="Brodelius P.E."/>
            <person name="Rose J.K.C."/>
            <person name="Tang K."/>
        </authorList>
    </citation>
    <scope>NUCLEOTIDE SEQUENCE [LARGE SCALE GENOMIC DNA]</scope>
    <source>
        <strain evidence="3">cv. Huhao1</strain>
        <tissue evidence="2">Leaf</tissue>
    </source>
</reference>